<dbReference type="RefSeq" id="WP_256311999.1">
    <property type="nucleotide sequence ID" value="NZ_JANGAC010000011.1"/>
</dbReference>
<organism evidence="2 3">
    <name type="scientific">Tissierella carlieri</name>
    <dbReference type="NCBI Taxonomy" id="689904"/>
    <lineage>
        <taxon>Bacteria</taxon>
        <taxon>Bacillati</taxon>
        <taxon>Bacillota</taxon>
        <taxon>Tissierellia</taxon>
        <taxon>Tissierellales</taxon>
        <taxon>Tissierellaceae</taxon>
        <taxon>Tissierella</taxon>
    </lineage>
</organism>
<proteinExistence type="predicted"/>
<gene>
    <name evidence="2" type="ORF">NE686_13950</name>
</gene>
<sequence length="157" mass="17334">MTATLTIQDLFKLILFLLGIGALTYLIFVLKNINKLMSQINIVAEANEKNINDILEQLPSISKNLTSITESTDSAIKDLTPEINGLVQNINGISGKVNSITDSIDSTTHKVSETLDTVTDSISETAYAFQYNIKNIDSYIKLIVEIIETIKNAIKKK</sequence>
<name>A0ABT1SCI5_9FIRM</name>
<dbReference type="EMBL" id="JANGAC010000011">
    <property type="protein sequence ID" value="MCQ4924201.1"/>
    <property type="molecule type" value="Genomic_DNA"/>
</dbReference>
<keyword evidence="1" id="KW-0812">Transmembrane</keyword>
<protein>
    <recommendedName>
        <fullName evidence="4">DUF948 domain-containing protein</fullName>
    </recommendedName>
</protein>
<evidence type="ECO:0008006" key="4">
    <source>
        <dbReference type="Google" id="ProtNLM"/>
    </source>
</evidence>
<keyword evidence="3" id="KW-1185">Reference proteome</keyword>
<feature type="transmembrane region" description="Helical" evidence="1">
    <location>
        <begin position="12"/>
        <end position="30"/>
    </location>
</feature>
<dbReference type="Gene3D" id="1.10.287.950">
    <property type="entry name" value="Methyl-accepting chemotaxis protein"/>
    <property type="match status" value="1"/>
</dbReference>
<comment type="caution">
    <text evidence="2">The sequence shown here is derived from an EMBL/GenBank/DDBJ whole genome shotgun (WGS) entry which is preliminary data.</text>
</comment>
<evidence type="ECO:0000256" key="1">
    <source>
        <dbReference type="SAM" id="Phobius"/>
    </source>
</evidence>
<reference evidence="2 3" key="1">
    <citation type="submission" date="2022-06" db="EMBL/GenBank/DDBJ databases">
        <title>Isolation of gut microbiota from human fecal samples.</title>
        <authorList>
            <person name="Pamer E.G."/>
            <person name="Barat B."/>
            <person name="Waligurski E."/>
            <person name="Medina S."/>
            <person name="Paddock L."/>
            <person name="Mostad J."/>
        </authorList>
    </citation>
    <scope>NUCLEOTIDE SEQUENCE [LARGE SCALE GENOMIC DNA]</scope>
    <source>
        <strain evidence="2 3">DFI.7.95</strain>
    </source>
</reference>
<dbReference type="Proteomes" id="UP001524478">
    <property type="component" value="Unassembled WGS sequence"/>
</dbReference>
<evidence type="ECO:0000313" key="2">
    <source>
        <dbReference type="EMBL" id="MCQ4924201.1"/>
    </source>
</evidence>
<dbReference type="SUPFAM" id="SSF58104">
    <property type="entry name" value="Methyl-accepting chemotaxis protein (MCP) signaling domain"/>
    <property type="match status" value="1"/>
</dbReference>
<evidence type="ECO:0000313" key="3">
    <source>
        <dbReference type="Proteomes" id="UP001524478"/>
    </source>
</evidence>
<keyword evidence="1" id="KW-1133">Transmembrane helix</keyword>
<keyword evidence="1" id="KW-0472">Membrane</keyword>
<accession>A0ABT1SCI5</accession>